<dbReference type="InterPro" id="IPR005496">
    <property type="entry name" value="Integral_membrane_TerC"/>
</dbReference>
<keyword evidence="8" id="KW-1185">Reference proteome</keyword>
<keyword evidence="4 6" id="KW-1133">Transmembrane helix</keyword>
<reference evidence="7 8" key="1">
    <citation type="submission" date="2019-05" db="EMBL/GenBank/DDBJ databases">
        <authorList>
            <person name="Qu J.-H."/>
        </authorList>
    </citation>
    <scope>NUCLEOTIDE SEQUENCE [LARGE SCALE GENOMIC DNA]</scope>
    <source>
        <strain evidence="7 8">Z12</strain>
    </source>
</reference>
<feature type="transmembrane region" description="Helical" evidence="6">
    <location>
        <begin position="151"/>
        <end position="168"/>
    </location>
</feature>
<comment type="subcellular location">
    <subcellularLocation>
        <location evidence="1">Membrane</location>
        <topology evidence="1">Multi-pass membrane protein</topology>
    </subcellularLocation>
</comment>
<feature type="transmembrane region" description="Helical" evidence="6">
    <location>
        <begin position="180"/>
        <end position="197"/>
    </location>
</feature>
<dbReference type="Proteomes" id="UP000309788">
    <property type="component" value="Unassembled WGS sequence"/>
</dbReference>
<dbReference type="Pfam" id="PF03741">
    <property type="entry name" value="TerC"/>
    <property type="match status" value="1"/>
</dbReference>
<dbReference type="EMBL" id="VCEI01000033">
    <property type="protein sequence ID" value="TLU88723.1"/>
    <property type="molecule type" value="Genomic_DNA"/>
</dbReference>
<evidence type="ECO:0000313" key="8">
    <source>
        <dbReference type="Proteomes" id="UP000309788"/>
    </source>
</evidence>
<comment type="similarity">
    <text evidence="2">Belongs to the TerC family.</text>
</comment>
<feature type="transmembrane region" description="Helical" evidence="6">
    <location>
        <begin position="71"/>
        <end position="95"/>
    </location>
</feature>
<name>A0A5R9K2Y8_9BACT</name>
<evidence type="ECO:0000256" key="4">
    <source>
        <dbReference type="ARBA" id="ARBA00022989"/>
    </source>
</evidence>
<dbReference type="OrthoDB" id="9805314at2"/>
<dbReference type="RefSeq" id="WP_138284282.1">
    <property type="nucleotide sequence ID" value="NZ_BMGE01000008.1"/>
</dbReference>
<dbReference type="PANTHER" id="PTHR30238">
    <property type="entry name" value="MEMBRANE BOUND PREDICTED REDOX MODULATOR"/>
    <property type="match status" value="1"/>
</dbReference>
<keyword evidence="3 6" id="KW-0812">Transmembrane</keyword>
<accession>A0A5R9K2Y8</accession>
<evidence type="ECO:0000256" key="1">
    <source>
        <dbReference type="ARBA" id="ARBA00004141"/>
    </source>
</evidence>
<proteinExistence type="inferred from homology"/>
<keyword evidence="5 6" id="KW-0472">Membrane</keyword>
<gene>
    <name evidence="7" type="ORF">FEM55_24780</name>
</gene>
<dbReference type="GO" id="GO:0016020">
    <property type="term" value="C:membrane"/>
    <property type="evidence" value="ECO:0007669"/>
    <property type="project" value="UniProtKB-SubCell"/>
</dbReference>
<dbReference type="AlphaFoldDB" id="A0A5R9K2Y8"/>
<evidence type="ECO:0000313" key="7">
    <source>
        <dbReference type="EMBL" id="TLU88723.1"/>
    </source>
</evidence>
<sequence>MEFEVIVSLLTLVALEAVLGIDNVIFISIIAAKLPADQQKKARQYGLILAGVLRIGLLLIISLIMKLDKDLFVVFGEGFSGKELVLLAGGLFLLYKSSTEIYHKMEGEQGDQSNQIKASSFGQVITQILIMDMVFSVDSIITAIGMVKEVWVMYVAVIVTVILMLLAAEKISDFVNRHPAFKMLALSFLLLIGFSLVSEGFGLEIPKGYIYFSMAFSLLVDVFQMRMNKGRGQPVTTREHYRPGEEQLIKDTVHKAQL</sequence>
<comment type="caution">
    <text evidence="7">The sequence shown here is derived from an EMBL/GenBank/DDBJ whole genome shotgun (WGS) entry which is preliminary data.</text>
</comment>
<organism evidence="7 8">
    <name type="scientific">Dyadobacter sediminis</name>
    <dbReference type="NCBI Taxonomy" id="1493691"/>
    <lineage>
        <taxon>Bacteria</taxon>
        <taxon>Pseudomonadati</taxon>
        <taxon>Bacteroidota</taxon>
        <taxon>Cytophagia</taxon>
        <taxon>Cytophagales</taxon>
        <taxon>Spirosomataceae</taxon>
        <taxon>Dyadobacter</taxon>
    </lineage>
</organism>
<protein>
    <submittedName>
        <fullName evidence="7">TerC family protein</fullName>
    </submittedName>
</protein>
<feature type="transmembrane region" description="Helical" evidence="6">
    <location>
        <begin position="6"/>
        <end position="32"/>
    </location>
</feature>
<evidence type="ECO:0000256" key="3">
    <source>
        <dbReference type="ARBA" id="ARBA00022692"/>
    </source>
</evidence>
<dbReference type="PANTHER" id="PTHR30238:SF4">
    <property type="entry name" value="SLL1022 PROTEIN"/>
    <property type="match status" value="1"/>
</dbReference>
<feature type="transmembrane region" description="Helical" evidence="6">
    <location>
        <begin position="44"/>
        <end position="65"/>
    </location>
</feature>
<evidence type="ECO:0000256" key="5">
    <source>
        <dbReference type="ARBA" id="ARBA00023136"/>
    </source>
</evidence>
<evidence type="ECO:0000256" key="6">
    <source>
        <dbReference type="SAM" id="Phobius"/>
    </source>
</evidence>
<evidence type="ECO:0000256" key="2">
    <source>
        <dbReference type="ARBA" id="ARBA00007511"/>
    </source>
</evidence>